<dbReference type="AlphaFoldDB" id="H8XSC4"/>
<accession>H8XSC4</accession>
<dbReference type="InterPro" id="IPR051005">
    <property type="entry name" value="Pentraxin_domain"/>
</dbReference>
<organism evidence="5 6">
    <name type="scientific">Flavobacterium indicum (strain DSM 17447 / CIP 109464 / GPTSA100-9)</name>
    <dbReference type="NCBI Taxonomy" id="1094466"/>
    <lineage>
        <taxon>Bacteria</taxon>
        <taxon>Pseudomonadati</taxon>
        <taxon>Bacteroidota</taxon>
        <taxon>Flavobacteriia</taxon>
        <taxon>Flavobacteriales</taxon>
        <taxon>Flavobacteriaceae</taxon>
        <taxon>Flavobacterium</taxon>
    </lineage>
</organism>
<dbReference type="PANTHER" id="PTHR45869">
    <property type="entry name" value="C-REACTIVE PROTEIN-RELATED"/>
    <property type="match status" value="1"/>
</dbReference>
<dbReference type="HOGENOM" id="CLU_413199_0_0_10"/>
<dbReference type="SUPFAM" id="SSF49899">
    <property type="entry name" value="Concanavalin A-like lectins/glucanases"/>
    <property type="match status" value="2"/>
</dbReference>
<reference evidence="6" key="2">
    <citation type="submission" date="2012-03" db="EMBL/GenBank/DDBJ databases">
        <title>Complete genome sequence of Flavobacterium indicum GPTSA100-9T, isolated from warm spring water.</title>
        <authorList>
            <person name="Barbier P."/>
            <person name="Houel A."/>
            <person name="Loux V."/>
            <person name="Poulain J."/>
            <person name="Bernardet J.-F."/>
            <person name="Touchon M."/>
            <person name="Duchaud E."/>
        </authorList>
    </citation>
    <scope>NUCLEOTIDE SEQUENCE [LARGE SCALE GENOMIC DNA]</scope>
    <source>
        <strain evidence="6">DSM 17447 / CIP 109464 / GPTSA100-9</strain>
    </source>
</reference>
<dbReference type="GO" id="GO:0005975">
    <property type="term" value="P:carbohydrate metabolic process"/>
    <property type="evidence" value="ECO:0007669"/>
    <property type="project" value="UniProtKB-ARBA"/>
</dbReference>
<keyword evidence="1 3" id="KW-0732">Signal</keyword>
<feature type="domain" description="LamG-like jellyroll fold" evidence="4">
    <location>
        <begin position="443"/>
        <end position="571"/>
    </location>
</feature>
<evidence type="ECO:0000256" key="1">
    <source>
        <dbReference type="ARBA" id="ARBA00022729"/>
    </source>
</evidence>
<keyword evidence="2" id="KW-1015">Disulfide bond</keyword>
<evidence type="ECO:0000313" key="6">
    <source>
        <dbReference type="Proteomes" id="UP000007599"/>
    </source>
</evidence>
<feature type="chain" id="PRO_5003616611" description="LamG-like jellyroll fold domain-containing protein" evidence="3">
    <location>
        <begin position="20"/>
        <end position="664"/>
    </location>
</feature>
<dbReference type="STRING" id="1094466.KQS_02590"/>
<dbReference type="NCBIfam" id="TIGR04183">
    <property type="entry name" value="Por_Secre_tail"/>
    <property type="match status" value="1"/>
</dbReference>
<dbReference type="SMART" id="SM00560">
    <property type="entry name" value="LamGL"/>
    <property type="match status" value="1"/>
</dbReference>
<evidence type="ECO:0000256" key="3">
    <source>
        <dbReference type="SAM" id="SignalP"/>
    </source>
</evidence>
<dbReference type="PANTHER" id="PTHR45869:SF8">
    <property type="entry name" value="LAMG-LIKE JELLYROLL FOLD DOMAIN-CONTAINING PROTEIN"/>
    <property type="match status" value="1"/>
</dbReference>
<reference evidence="5 6" key="1">
    <citation type="journal article" date="2012" name="J. Bacteriol.">
        <title>Complete Genome Sequence of Flavobacterium indicum GPSTA100-9T, Isolated from Warm Spring Water.</title>
        <authorList>
            <person name="Barbier P."/>
            <person name="Houel A."/>
            <person name="Loux V."/>
            <person name="Poulain J."/>
            <person name="Bernardet J.F."/>
            <person name="Touchon M."/>
            <person name="Duchaud E."/>
        </authorList>
    </citation>
    <scope>NUCLEOTIDE SEQUENCE [LARGE SCALE GENOMIC DNA]</scope>
    <source>
        <strain evidence="6">DSM 17447 / CIP 109464 / GPTSA100-9</strain>
    </source>
</reference>
<dbReference type="Gene3D" id="2.60.120.260">
    <property type="entry name" value="Galactose-binding domain-like"/>
    <property type="match status" value="1"/>
</dbReference>
<evidence type="ECO:0000259" key="4">
    <source>
        <dbReference type="SMART" id="SM00560"/>
    </source>
</evidence>
<dbReference type="KEGG" id="fin:KQS_02590"/>
<dbReference type="InterPro" id="IPR006558">
    <property type="entry name" value="LamG-like"/>
</dbReference>
<dbReference type="InterPro" id="IPR026444">
    <property type="entry name" value="Secre_tail"/>
</dbReference>
<proteinExistence type="predicted"/>
<protein>
    <recommendedName>
        <fullName evidence="4">LamG-like jellyroll fold domain-containing protein</fullName>
    </recommendedName>
</protein>
<dbReference type="Gene3D" id="2.60.120.200">
    <property type="match status" value="2"/>
</dbReference>
<feature type="signal peptide" evidence="3">
    <location>
        <begin position="1"/>
        <end position="19"/>
    </location>
</feature>
<dbReference type="EMBL" id="HE774682">
    <property type="protein sequence ID" value="CCG52509.1"/>
    <property type="molecule type" value="Genomic_DNA"/>
</dbReference>
<name>H8XSC4_FLAIG</name>
<dbReference type="InterPro" id="IPR013320">
    <property type="entry name" value="ConA-like_dom_sf"/>
</dbReference>
<dbReference type="GO" id="GO:0004553">
    <property type="term" value="F:hydrolase activity, hydrolyzing O-glycosyl compounds"/>
    <property type="evidence" value="ECO:0007669"/>
    <property type="project" value="UniProtKB-ARBA"/>
</dbReference>
<dbReference type="PATRIC" id="fig|1094466.5.peg.513"/>
<dbReference type="Proteomes" id="UP000007599">
    <property type="component" value="Chromosome I"/>
</dbReference>
<dbReference type="eggNOG" id="COG4733">
    <property type="taxonomic scope" value="Bacteria"/>
</dbReference>
<keyword evidence="6" id="KW-1185">Reference proteome</keyword>
<gene>
    <name evidence="5" type="ordered locus">KQS_02590</name>
</gene>
<dbReference type="RefSeq" id="WP_014387653.1">
    <property type="nucleotide sequence ID" value="NC_017025.1"/>
</dbReference>
<evidence type="ECO:0000313" key="5">
    <source>
        <dbReference type="EMBL" id="CCG52509.1"/>
    </source>
</evidence>
<sequence>MKTKLFSFLFMLFCSVLSAQINVTESFESGSVPSSWATNSFNIVNDGSVSCDGTYSLRINLTQLGNGGVQTGYFVTQNYTSNGEQITFSVGYNKNNNSASFSGNIKLYYAVNNSATFVQFATSTSFPTSCFSDTGKITGNIAAGVITSGSVVRFKVEVNHSANYAYVNVDDLEITQNVSTVNQTIAEYNFNNTYNNLLGNAPFGSNTGTSFTTDRNGNSNSALNIQNTGTSATINGLPYGNSARTISFWAKVNTMQSPYNMTFSYGQSSNSNAVGGSFNTTTVDYFGYANNFNASSSNNPSTWYHFVYTYDGTTAKIYKNNVMIASQPKTWNTINNSNIFKLGVGVGGELNFDGAIDDLKIFNYVLTDIEINNLYTYNSLVPITNNEIYTFNFNNSYYDVTSVNSFNATGNFTTDRNGNINSALQLNSAGTVATLTNLPIGNASRSISIWIKMNSYFFDNFLFSYGSPAANQSYGFSLKSNMINNYAWANDLSYTTSIPLNTWKHLVVTFDTTTDLASIYLDGVLITSAAKPDWNTANETSFYLGRSYQGSNSFNGVVDDLKIYNYALTQSEITNLYNYNTILSNQNFNQNNLEVTLYPNPVQNVLNINVDNAIKSIELFTLQGQKVLNSTSNQVDMSSLNSGIYLVKITDENNSMTTQKIVKR</sequence>
<evidence type="ECO:0000256" key="2">
    <source>
        <dbReference type="ARBA" id="ARBA00023157"/>
    </source>
</evidence>
<dbReference type="OrthoDB" id="1281073at2"/>
<dbReference type="Pfam" id="PF13385">
    <property type="entry name" value="Laminin_G_3"/>
    <property type="match status" value="2"/>
</dbReference>
<dbReference type="Pfam" id="PF18962">
    <property type="entry name" value="Por_Secre_tail"/>
    <property type="match status" value="1"/>
</dbReference>